<dbReference type="OrthoDB" id="4640801at2"/>
<evidence type="ECO:0000313" key="3">
    <source>
        <dbReference type="Proteomes" id="UP000199800"/>
    </source>
</evidence>
<dbReference type="EMBL" id="FOHN01000006">
    <property type="protein sequence ID" value="SES98267.1"/>
    <property type="molecule type" value="Genomic_DNA"/>
</dbReference>
<keyword evidence="1" id="KW-0472">Membrane</keyword>
<dbReference type="Proteomes" id="UP000199800">
    <property type="component" value="Unassembled WGS sequence"/>
</dbReference>
<keyword evidence="1" id="KW-0812">Transmembrane</keyword>
<feature type="transmembrane region" description="Helical" evidence="1">
    <location>
        <begin position="64"/>
        <end position="81"/>
    </location>
</feature>
<organism evidence="2 3">
    <name type="scientific">[Clostridium] polysaccharolyticum</name>
    <dbReference type="NCBI Taxonomy" id="29364"/>
    <lineage>
        <taxon>Bacteria</taxon>
        <taxon>Bacillati</taxon>
        <taxon>Bacillota</taxon>
        <taxon>Clostridia</taxon>
        <taxon>Lachnospirales</taxon>
        <taxon>Lachnospiraceae</taxon>
    </lineage>
</organism>
<accession>A0A1I0AV37</accession>
<sequence length="84" mass="9523">MNSLFVLVILIAVPKQIPYLYLLVSNILINFVPIVKGDGYYALASLWNKFHLKKTQKAVFKEDLARGTIMFAVLEFLAMAFNGK</sequence>
<proteinExistence type="predicted"/>
<dbReference type="AlphaFoldDB" id="A0A1I0AV37"/>
<keyword evidence="1" id="KW-1133">Transmembrane helix</keyword>
<evidence type="ECO:0000256" key="1">
    <source>
        <dbReference type="SAM" id="Phobius"/>
    </source>
</evidence>
<dbReference type="STRING" id="29364.SAMN04487772_10650"/>
<keyword evidence="3" id="KW-1185">Reference proteome</keyword>
<dbReference type="RefSeq" id="WP_092477245.1">
    <property type="nucleotide sequence ID" value="NZ_FOHN01000006.1"/>
</dbReference>
<protein>
    <submittedName>
        <fullName evidence="2">Uncharacterized protein</fullName>
    </submittedName>
</protein>
<name>A0A1I0AV37_9FIRM</name>
<evidence type="ECO:0000313" key="2">
    <source>
        <dbReference type="EMBL" id="SES98267.1"/>
    </source>
</evidence>
<gene>
    <name evidence="2" type="ORF">SAMN04487772_10650</name>
</gene>
<reference evidence="2 3" key="1">
    <citation type="submission" date="2016-10" db="EMBL/GenBank/DDBJ databases">
        <authorList>
            <person name="de Groot N.N."/>
        </authorList>
    </citation>
    <scope>NUCLEOTIDE SEQUENCE [LARGE SCALE GENOMIC DNA]</scope>
    <source>
        <strain evidence="2 3">DSM 1801</strain>
    </source>
</reference>